<dbReference type="InterPro" id="IPR038765">
    <property type="entry name" value="Papain-like_cys_pep_sf"/>
</dbReference>
<organism evidence="11 12">
    <name type="scientific">Lysinibacillus composti</name>
    <dbReference type="NCBI Taxonomy" id="720633"/>
    <lineage>
        <taxon>Bacteria</taxon>
        <taxon>Bacillati</taxon>
        <taxon>Bacillota</taxon>
        <taxon>Bacilli</taxon>
        <taxon>Bacillales</taxon>
        <taxon>Bacillaceae</taxon>
        <taxon>Lysinibacillus</taxon>
    </lineage>
</organism>
<evidence type="ECO:0000259" key="9">
    <source>
        <dbReference type="PROSITE" id="PS51782"/>
    </source>
</evidence>
<proteinExistence type="inferred from homology"/>
<evidence type="ECO:0000313" key="11">
    <source>
        <dbReference type="EMBL" id="RQW75451.1"/>
    </source>
</evidence>
<dbReference type="AlphaFoldDB" id="A0A3N9UH97"/>
<evidence type="ECO:0000256" key="5">
    <source>
        <dbReference type="ARBA" id="ARBA00022801"/>
    </source>
</evidence>
<dbReference type="SUPFAM" id="SSF54106">
    <property type="entry name" value="LysM domain"/>
    <property type="match status" value="2"/>
</dbReference>
<dbReference type="SMART" id="SM00257">
    <property type="entry name" value="LysM"/>
    <property type="match status" value="2"/>
</dbReference>
<dbReference type="Pfam" id="PF01476">
    <property type="entry name" value="LysM"/>
    <property type="match status" value="2"/>
</dbReference>
<evidence type="ECO:0000256" key="7">
    <source>
        <dbReference type="SAM" id="MobiDB-lite"/>
    </source>
</evidence>
<feature type="chain" id="PRO_5018298187" evidence="8">
    <location>
        <begin position="28"/>
        <end position="326"/>
    </location>
</feature>
<evidence type="ECO:0000256" key="3">
    <source>
        <dbReference type="ARBA" id="ARBA00022729"/>
    </source>
</evidence>
<keyword evidence="5" id="KW-0378">Hydrolase</keyword>
<evidence type="ECO:0000256" key="2">
    <source>
        <dbReference type="ARBA" id="ARBA00022670"/>
    </source>
</evidence>
<keyword evidence="12" id="KW-1185">Reference proteome</keyword>
<keyword evidence="4" id="KW-0677">Repeat</keyword>
<evidence type="ECO:0000259" key="10">
    <source>
        <dbReference type="PROSITE" id="PS51935"/>
    </source>
</evidence>
<feature type="domain" description="LysM" evidence="9">
    <location>
        <begin position="108"/>
        <end position="151"/>
    </location>
</feature>
<dbReference type="PROSITE" id="PS51935">
    <property type="entry name" value="NLPC_P60"/>
    <property type="match status" value="1"/>
</dbReference>
<evidence type="ECO:0000256" key="4">
    <source>
        <dbReference type="ARBA" id="ARBA00022737"/>
    </source>
</evidence>
<feature type="domain" description="NlpC/P60" evidence="10">
    <location>
        <begin position="202"/>
        <end position="323"/>
    </location>
</feature>
<dbReference type="InterPro" id="IPR051202">
    <property type="entry name" value="Peptidase_C40"/>
</dbReference>
<dbReference type="PANTHER" id="PTHR47053:SF1">
    <property type="entry name" value="MUREIN DD-ENDOPEPTIDASE MEPH-RELATED"/>
    <property type="match status" value="1"/>
</dbReference>
<dbReference type="SUPFAM" id="SSF54001">
    <property type="entry name" value="Cysteine proteinases"/>
    <property type="match status" value="1"/>
</dbReference>
<reference evidence="11 12" key="1">
    <citation type="journal article" date="2013" name="J. Microbiol.">
        <title>Lysinibacillus chungkukjangi sp. nov., isolated from Chungkukjang, Korean fermented soybean food.</title>
        <authorList>
            <person name="Kim S.J."/>
            <person name="Jang Y.H."/>
            <person name="Hamada M."/>
            <person name="Ahn J.H."/>
            <person name="Weon H.Y."/>
            <person name="Suzuki K."/>
            <person name="Whang K.S."/>
            <person name="Kwon S.W."/>
        </authorList>
    </citation>
    <scope>NUCLEOTIDE SEQUENCE [LARGE SCALE GENOMIC DNA]</scope>
    <source>
        <strain evidence="11 12">MCCC 1A12701</strain>
    </source>
</reference>
<evidence type="ECO:0000256" key="8">
    <source>
        <dbReference type="SAM" id="SignalP"/>
    </source>
</evidence>
<protein>
    <submittedName>
        <fullName evidence="11">Peptidoglycan endopeptidase</fullName>
    </submittedName>
</protein>
<evidence type="ECO:0000256" key="1">
    <source>
        <dbReference type="ARBA" id="ARBA00007074"/>
    </source>
</evidence>
<dbReference type="GO" id="GO:0006508">
    <property type="term" value="P:proteolysis"/>
    <property type="evidence" value="ECO:0007669"/>
    <property type="project" value="UniProtKB-KW"/>
</dbReference>
<keyword evidence="3 8" id="KW-0732">Signal</keyword>
<dbReference type="InterPro" id="IPR000064">
    <property type="entry name" value="NLP_P60_dom"/>
</dbReference>
<dbReference type="EMBL" id="RRCT01000004">
    <property type="protein sequence ID" value="RQW75451.1"/>
    <property type="molecule type" value="Genomic_DNA"/>
</dbReference>
<dbReference type="OrthoDB" id="9813368at2"/>
<dbReference type="InterPro" id="IPR018392">
    <property type="entry name" value="LysM"/>
</dbReference>
<sequence length="326" mass="35571">MVHKKKIMVLCASLLASSIIVAPVADAATYVVKKGDTLTKIAKSNQTTVAQLKTKNNLKNDNIMVGQKLVVSTTTTTSKTTTTTKQPATTPTQTTSKTPAKNEAPASTSHKVAKGDTLSKISSLYAVKIADIKKWNNLASDTIFIGQVLTIENGQGLKQPLEVVDEPIIDFPAPQIVQAEEMIKDQLNKEKEIQVGPTTKGKATYNKVITIAESLLGIPYVYGGNTTAGFDCSGFVRYVYMNAGLEITRKSSEDYFINDTTSVETPVPGDVVFFKNTYRSGISHMGIYIGDGQFIHAGSDGVEVSKLEYSYWKDRFVAYKRFNDVK</sequence>
<gene>
    <name evidence="11" type="ORF">EBB45_06815</name>
</gene>
<feature type="region of interest" description="Disordered" evidence="7">
    <location>
        <begin position="75"/>
        <end position="112"/>
    </location>
</feature>
<feature type="compositionally biased region" description="Low complexity" evidence="7">
    <location>
        <begin position="75"/>
        <end position="99"/>
    </location>
</feature>
<dbReference type="Gene3D" id="3.90.1720.10">
    <property type="entry name" value="endopeptidase domain like (from Nostoc punctiforme)"/>
    <property type="match status" value="1"/>
</dbReference>
<dbReference type="Pfam" id="PF00877">
    <property type="entry name" value="NLPC_P60"/>
    <property type="match status" value="1"/>
</dbReference>
<keyword evidence="6" id="KW-0788">Thiol protease</keyword>
<feature type="signal peptide" evidence="8">
    <location>
        <begin position="1"/>
        <end position="27"/>
    </location>
</feature>
<evidence type="ECO:0000313" key="12">
    <source>
        <dbReference type="Proteomes" id="UP000274033"/>
    </source>
</evidence>
<name>A0A3N9UH97_9BACI</name>
<evidence type="ECO:0000256" key="6">
    <source>
        <dbReference type="ARBA" id="ARBA00022807"/>
    </source>
</evidence>
<keyword evidence="2" id="KW-0645">Protease</keyword>
<dbReference type="Proteomes" id="UP000274033">
    <property type="component" value="Unassembled WGS sequence"/>
</dbReference>
<accession>A0A3N9UH97</accession>
<dbReference type="CDD" id="cd00118">
    <property type="entry name" value="LysM"/>
    <property type="match status" value="2"/>
</dbReference>
<dbReference type="InterPro" id="IPR036779">
    <property type="entry name" value="LysM_dom_sf"/>
</dbReference>
<dbReference type="PANTHER" id="PTHR47053">
    <property type="entry name" value="MUREIN DD-ENDOPEPTIDASE MEPH-RELATED"/>
    <property type="match status" value="1"/>
</dbReference>
<dbReference type="RefSeq" id="WP_124763753.1">
    <property type="nucleotide sequence ID" value="NZ_JAFBDY010000003.1"/>
</dbReference>
<comment type="similarity">
    <text evidence="1">Belongs to the peptidase C40 family.</text>
</comment>
<dbReference type="PROSITE" id="PS51782">
    <property type="entry name" value="LYSM"/>
    <property type="match status" value="2"/>
</dbReference>
<comment type="caution">
    <text evidence="11">The sequence shown here is derived from an EMBL/GenBank/DDBJ whole genome shotgun (WGS) entry which is preliminary data.</text>
</comment>
<dbReference type="GO" id="GO:0008234">
    <property type="term" value="F:cysteine-type peptidase activity"/>
    <property type="evidence" value="ECO:0007669"/>
    <property type="project" value="UniProtKB-KW"/>
</dbReference>
<dbReference type="Gene3D" id="3.10.350.10">
    <property type="entry name" value="LysM domain"/>
    <property type="match status" value="2"/>
</dbReference>
<feature type="domain" description="LysM" evidence="9">
    <location>
        <begin position="28"/>
        <end position="71"/>
    </location>
</feature>